<feature type="compositionally biased region" description="Low complexity" evidence="1">
    <location>
        <begin position="465"/>
        <end position="479"/>
    </location>
</feature>
<dbReference type="InParanoid" id="F0X8X2"/>
<evidence type="ECO:0000313" key="4">
    <source>
        <dbReference type="Proteomes" id="UP000007796"/>
    </source>
</evidence>
<organism evidence="4">
    <name type="scientific">Grosmannia clavigera (strain kw1407 / UAMH 11150)</name>
    <name type="common">Blue stain fungus</name>
    <name type="synonym">Graphiocladiella clavigera</name>
    <dbReference type="NCBI Taxonomy" id="655863"/>
    <lineage>
        <taxon>Eukaryota</taxon>
        <taxon>Fungi</taxon>
        <taxon>Dikarya</taxon>
        <taxon>Ascomycota</taxon>
        <taxon>Pezizomycotina</taxon>
        <taxon>Sordariomycetes</taxon>
        <taxon>Sordariomycetidae</taxon>
        <taxon>Ophiostomatales</taxon>
        <taxon>Ophiostomataceae</taxon>
        <taxon>Leptographium</taxon>
    </lineage>
</organism>
<feature type="region of interest" description="Disordered" evidence="1">
    <location>
        <begin position="448"/>
        <end position="649"/>
    </location>
</feature>
<dbReference type="InterPro" id="IPR018812">
    <property type="entry name" value="SAK_HAD"/>
</dbReference>
<reference evidence="3 4" key="1">
    <citation type="journal article" date="2011" name="Proc. Natl. Acad. Sci. U.S.A.">
        <title>Genome and transcriptome analyses of the mountain pine beetle-fungal symbiont Grosmannia clavigera, a lodgepole pine pathogen.</title>
        <authorList>
            <person name="DiGuistini S."/>
            <person name="Wang Y."/>
            <person name="Liao N.Y."/>
            <person name="Taylor G."/>
            <person name="Tanguay P."/>
            <person name="Feau N."/>
            <person name="Henrissat B."/>
            <person name="Chan S.K."/>
            <person name="Hesse-Orce U."/>
            <person name="Alamouti S.M."/>
            <person name="Tsui C.K.M."/>
            <person name="Docking R.T."/>
            <person name="Levasseur A."/>
            <person name="Haridas S."/>
            <person name="Robertson G."/>
            <person name="Birol I."/>
            <person name="Holt R.A."/>
            <person name="Marra M.A."/>
            <person name="Hamelin R.C."/>
            <person name="Hirst M."/>
            <person name="Jones S.J.M."/>
            <person name="Bohlmann J."/>
            <person name="Breuil C."/>
        </authorList>
    </citation>
    <scope>NUCLEOTIDE SEQUENCE [LARGE SCALE GENOMIC DNA]</scope>
    <source>
        <strain evidence="4">kw1407 / UAMH 11150</strain>
    </source>
</reference>
<evidence type="ECO:0000313" key="3">
    <source>
        <dbReference type="EMBL" id="EFX05833.1"/>
    </source>
</evidence>
<dbReference type="GO" id="GO:0008649">
    <property type="term" value="F:rRNA methyltransferase activity"/>
    <property type="evidence" value="ECO:0007669"/>
    <property type="project" value="TreeGrafter"/>
</dbReference>
<dbReference type="GO" id="GO:0003723">
    <property type="term" value="F:RNA binding"/>
    <property type="evidence" value="ECO:0007669"/>
    <property type="project" value="TreeGrafter"/>
</dbReference>
<feature type="compositionally biased region" description="Basic and acidic residues" evidence="1">
    <location>
        <begin position="37"/>
        <end position="46"/>
    </location>
</feature>
<dbReference type="HOGENOM" id="CLU_022771_0_1_1"/>
<gene>
    <name evidence="3" type="ORF">CMQ_3902</name>
</gene>
<dbReference type="PANTHER" id="PTHR10335">
    <property type="entry name" value="RRNA 2-O-METHYLTRANSFERASE FIBRILLARIN"/>
    <property type="match status" value="1"/>
</dbReference>
<dbReference type="RefSeq" id="XP_014175315.1">
    <property type="nucleotide sequence ID" value="XM_014319840.1"/>
</dbReference>
<dbReference type="Pfam" id="PF10307">
    <property type="entry name" value="HAD_SAK_1"/>
    <property type="match status" value="1"/>
</dbReference>
<evidence type="ECO:0000256" key="1">
    <source>
        <dbReference type="SAM" id="MobiDB-lite"/>
    </source>
</evidence>
<dbReference type="GeneID" id="25977054"/>
<dbReference type="GO" id="GO:0032040">
    <property type="term" value="C:small-subunit processome"/>
    <property type="evidence" value="ECO:0007669"/>
    <property type="project" value="TreeGrafter"/>
</dbReference>
<accession>F0X8X2</accession>
<dbReference type="Proteomes" id="UP000007796">
    <property type="component" value="Unassembled WGS sequence"/>
</dbReference>
<dbReference type="GO" id="GO:0000494">
    <property type="term" value="P:box C/D sno(s)RNA 3'-end processing"/>
    <property type="evidence" value="ECO:0007669"/>
    <property type="project" value="TreeGrafter"/>
</dbReference>
<dbReference type="AlphaFoldDB" id="F0X8X2"/>
<feature type="region of interest" description="Disordered" evidence="1">
    <location>
        <begin position="20"/>
        <end position="52"/>
    </location>
</feature>
<dbReference type="GO" id="GO:0031428">
    <property type="term" value="C:box C/D methylation guide snoRNP complex"/>
    <property type="evidence" value="ECO:0007669"/>
    <property type="project" value="TreeGrafter"/>
</dbReference>
<feature type="compositionally biased region" description="Gly residues" evidence="1">
    <location>
        <begin position="565"/>
        <end position="604"/>
    </location>
</feature>
<feature type="domain" description="Swiss Army Knife RNA repair protein HAD" evidence="2">
    <location>
        <begin position="88"/>
        <end position="288"/>
    </location>
</feature>
<proteinExistence type="predicted"/>
<dbReference type="EMBL" id="GL629735">
    <property type="protein sequence ID" value="EFX05833.1"/>
    <property type="molecule type" value="Genomic_DNA"/>
</dbReference>
<name>F0X8X2_GROCL</name>
<dbReference type="PANTHER" id="PTHR10335:SF23">
    <property type="entry name" value="OB FOLD-CONTAINING PROTEIN, NUCLEIC ACID BINDING"/>
    <property type="match status" value="1"/>
</dbReference>
<dbReference type="eggNOG" id="ENOG502S30I">
    <property type="taxonomic scope" value="Eukaryota"/>
</dbReference>
<sequence length="649" mass="69885">MAVSASAAYAAMRATQQALQPVPTNAMGNDSGSGGDKTQEHNDSRTGPDSPYTTTALSRWSLLNRKLPDADSIRSLHIYDFDNTLFKTPLPNPKLWNNPTLGYLSSQDVISTGGWWHDSRILAATGEGMAKEELRAWEGWWNERVVDLVRLTQAQPDALCVLLTGRSESGYSDLIQRMVTSKGLDFDMVALKPVAGPNNERFSSTMAFKQAFLETLMETYADAGEMRIYEDRPRHVTGFRDFLADYNKRRQRRQPIAGEVVPVVDATTTLDPVVEVAEVQHMVNRHNAALRKNGGKGRRGPLSVNKTVFFTGYLVKEADSKRLLSLLGVPPPHQQPGGRRDLRYHANSILICPHACPPHLLSKVGGMGSKMSWEVEATGSIDNSVWAAKVRPVPATATIHTEGPKPVVVLAVARNGRPHQANQIRHWQPVARDKAYVFETTVGEKALLRVEPENGANRRRHHSNNNEGDNTGNGSSSSGEGDGDGDVEGSGEGSADGEGGDSNQTTKSRGSRRKNHSGVGGNSNDRRQQQQQQQRNGPIPTQPAAFSAFGAQSGRGYHFQATTRGGRGGAAARGPGFVAGRGGYRGGPQRGRGGGGGGAGGAGKQLGRAQQQQQQQGNRHFYQSLDDAGGSGGSGGPTQPMVYDDEMGQ</sequence>
<dbReference type="OrthoDB" id="5596992at2759"/>
<dbReference type="GO" id="GO:1990259">
    <property type="term" value="F:histone H2AQ104 methyltransferase activity"/>
    <property type="evidence" value="ECO:0007669"/>
    <property type="project" value="TreeGrafter"/>
</dbReference>
<evidence type="ECO:0000259" key="2">
    <source>
        <dbReference type="Pfam" id="PF10307"/>
    </source>
</evidence>
<feature type="compositionally biased region" description="Low complexity" evidence="1">
    <location>
        <begin position="605"/>
        <end position="619"/>
    </location>
</feature>
<keyword evidence="4" id="KW-1185">Reference proteome</keyword>
<protein>
    <recommendedName>
        <fullName evidence="2">Swiss Army Knife RNA repair protein HAD domain-containing protein</fullName>
    </recommendedName>
</protein>